<accession>A0AAD7J0D6</accession>
<dbReference type="Proteomes" id="UP001215280">
    <property type="component" value="Unassembled WGS sequence"/>
</dbReference>
<proteinExistence type="predicted"/>
<protein>
    <submittedName>
        <fullName evidence="1">Uncharacterized protein</fullName>
    </submittedName>
</protein>
<sequence>MWLLSNDPTPQITPIATAPYVRAQRHPSNNGGSGYVIEQDRALFSPDCSTAGFSGFHIADGLRNDSVLSGFYINTYQRVTATGVYLTSSVNLMLDASIPPAAEYNFIRCKLTRQI</sequence>
<evidence type="ECO:0000313" key="1">
    <source>
        <dbReference type="EMBL" id="KAJ7754400.1"/>
    </source>
</evidence>
<gene>
    <name evidence="1" type="ORF">DFH07DRAFT_959845</name>
</gene>
<organism evidence="1 2">
    <name type="scientific">Mycena maculata</name>
    <dbReference type="NCBI Taxonomy" id="230809"/>
    <lineage>
        <taxon>Eukaryota</taxon>
        <taxon>Fungi</taxon>
        <taxon>Dikarya</taxon>
        <taxon>Basidiomycota</taxon>
        <taxon>Agaricomycotina</taxon>
        <taxon>Agaricomycetes</taxon>
        <taxon>Agaricomycetidae</taxon>
        <taxon>Agaricales</taxon>
        <taxon>Marasmiineae</taxon>
        <taxon>Mycenaceae</taxon>
        <taxon>Mycena</taxon>
    </lineage>
</organism>
<comment type="caution">
    <text evidence="1">The sequence shown here is derived from an EMBL/GenBank/DDBJ whole genome shotgun (WGS) entry which is preliminary data.</text>
</comment>
<keyword evidence="2" id="KW-1185">Reference proteome</keyword>
<evidence type="ECO:0000313" key="2">
    <source>
        <dbReference type="Proteomes" id="UP001215280"/>
    </source>
</evidence>
<dbReference type="AlphaFoldDB" id="A0AAD7J0D6"/>
<reference evidence="1" key="1">
    <citation type="submission" date="2023-03" db="EMBL/GenBank/DDBJ databases">
        <title>Massive genome expansion in bonnet fungi (Mycena s.s.) driven by repeated elements and novel gene families across ecological guilds.</title>
        <authorList>
            <consortium name="Lawrence Berkeley National Laboratory"/>
            <person name="Harder C.B."/>
            <person name="Miyauchi S."/>
            <person name="Viragh M."/>
            <person name="Kuo A."/>
            <person name="Thoen E."/>
            <person name="Andreopoulos B."/>
            <person name="Lu D."/>
            <person name="Skrede I."/>
            <person name="Drula E."/>
            <person name="Henrissat B."/>
            <person name="Morin E."/>
            <person name="Kohler A."/>
            <person name="Barry K."/>
            <person name="LaButti K."/>
            <person name="Morin E."/>
            <person name="Salamov A."/>
            <person name="Lipzen A."/>
            <person name="Mereny Z."/>
            <person name="Hegedus B."/>
            <person name="Baldrian P."/>
            <person name="Stursova M."/>
            <person name="Weitz H."/>
            <person name="Taylor A."/>
            <person name="Grigoriev I.V."/>
            <person name="Nagy L.G."/>
            <person name="Martin F."/>
            <person name="Kauserud H."/>
        </authorList>
    </citation>
    <scope>NUCLEOTIDE SEQUENCE</scope>
    <source>
        <strain evidence="1">CBHHK188m</strain>
    </source>
</reference>
<name>A0AAD7J0D6_9AGAR</name>
<dbReference type="EMBL" id="JARJLG010000067">
    <property type="protein sequence ID" value="KAJ7754400.1"/>
    <property type="molecule type" value="Genomic_DNA"/>
</dbReference>